<keyword evidence="2" id="KW-1003">Cell membrane</keyword>
<dbReference type="OrthoDB" id="9808789at2"/>
<feature type="transmembrane region" description="Helical" evidence="6">
    <location>
        <begin position="196"/>
        <end position="224"/>
    </location>
</feature>
<evidence type="ECO:0000256" key="3">
    <source>
        <dbReference type="ARBA" id="ARBA00022692"/>
    </source>
</evidence>
<protein>
    <submittedName>
        <fullName evidence="7">Cytochrome c oxidase caa3-type, assembly factor CtaG-related protein</fullName>
    </submittedName>
</protein>
<dbReference type="AlphaFoldDB" id="A0A2N9L993"/>
<evidence type="ECO:0000313" key="7">
    <source>
        <dbReference type="EMBL" id="SPE19801.1"/>
    </source>
</evidence>
<sequence>MIDTTTVADLFTDWDVPWIVTCELAVITVVYVRGWRRIHRTRPAQFPAWRMAAFLGGITALFAAVASPLDTFSESLLFMHMAQHFVLMSVAPPLIVLGAPMVPMLRGLPRGFIRMLRPLFVTRILHAAGRFLTRPRVAWLAMNAAYLGWHVPRAYEFALSSENWHNFEHACFFFTNLMFWWPVIRPWPSRLAQSRWMLIPYLLLADVVNTGVSAFLCFSGRLLYPSYGAVPRPFGFGALDDQVAAGAFMWVCGSMVYLIPAVAIVAHLLSPGAGAPRRIGSFHENKA</sequence>
<comment type="subcellular location">
    <subcellularLocation>
        <location evidence="1">Cell membrane</location>
        <topology evidence="1">Multi-pass membrane protein</topology>
    </subcellularLocation>
</comment>
<keyword evidence="5 6" id="KW-0472">Membrane</keyword>
<feature type="transmembrane region" description="Helical" evidence="6">
    <location>
        <begin position="47"/>
        <end position="65"/>
    </location>
</feature>
<reference evidence="8" key="1">
    <citation type="submission" date="2018-02" db="EMBL/GenBank/DDBJ databases">
        <authorList>
            <person name="Hausmann B."/>
        </authorList>
    </citation>
    <scope>NUCLEOTIDE SEQUENCE [LARGE SCALE GENOMIC DNA]</scope>
    <source>
        <strain evidence="8">Peat soil MAG SbA5</strain>
    </source>
</reference>
<dbReference type="Pfam" id="PF09678">
    <property type="entry name" value="Caa3_CtaG"/>
    <property type="match status" value="1"/>
</dbReference>
<evidence type="ECO:0000256" key="2">
    <source>
        <dbReference type="ARBA" id="ARBA00022475"/>
    </source>
</evidence>
<keyword evidence="4 6" id="KW-1133">Transmembrane helix</keyword>
<dbReference type="InterPro" id="IPR019108">
    <property type="entry name" value="Caa3_assmbl_CtaG-rel"/>
</dbReference>
<feature type="transmembrane region" description="Helical" evidence="6">
    <location>
        <begin position="244"/>
        <end position="269"/>
    </location>
</feature>
<dbReference type="GO" id="GO:0005886">
    <property type="term" value="C:plasma membrane"/>
    <property type="evidence" value="ECO:0007669"/>
    <property type="project" value="UniProtKB-SubCell"/>
</dbReference>
<evidence type="ECO:0000256" key="1">
    <source>
        <dbReference type="ARBA" id="ARBA00004651"/>
    </source>
</evidence>
<accession>A0A2N9L993</accession>
<feature type="transmembrane region" description="Helical" evidence="6">
    <location>
        <begin position="16"/>
        <end position="35"/>
    </location>
</feature>
<organism evidence="7 8">
    <name type="scientific">Candidatus Sulfuritelmatomonas gaucii</name>
    <dbReference type="NCBI Taxonomy" id="2043161"/>
    <lineage>
        <taxon>Bacteria</taxon>
        <taxon>Pseudomonadati</taxon>
        <taxon>Acidobacteriota</taxon>
        <taxon>Terriglobia</taxon>
        <taxon>Terriglobales</taxon>
        <taxon>Acidobacteriaceae</taxon>
        <taxon>Candidatus Sulfuritelmatomonas</taxon>
    </lineage>
</organism>
<feature type="transmembrane region" description="Helical" evidence="6">
    <location>
        <begin position="85"/>
        <end position="105"/>
    </location>
</feature>
<dbReference type="Proteomes" id="UP000239735">
    <property type="component" value="Unassembled WGS sequence"/>
</dbReference>
<gene>
    <name evidence="7" type="primary">ctaG-like</name>
    <name evidence="7" type="ORF">SBA5_250031</name>
</gene>
<name>A0A2N9L993_9BACT</name>
<dbReference type="EMBL" id="OKRB01000081">
    <property type="protein sequence ID" value="SPE19801.1"/>
    <property type="molecule type" value="Genomic_DNA"/>
</dbReference>
<proteinExistence type="predicted"/>
<evidence type="ECO:0000256" key="6">
    <source>
        <dbReference type="SAM" id="Phobius"/>
    </source>
</evidence>
<keyword evidence="3 6" id="KW-0812">Transmembrane</keyword>
<evidence type="ECO:0000256" key="4">
    <source>
        <dbReference type="ARBA" id="ARBA00022989"/>
    </source>
</evidence>
<evidence type="ECO:0000313" key="8">
    <source>
        <dbReference type="Proteomes" id="UP000239735"/>
    </source>
</evidence>
<evidence type="ECO:0000256" key="5">
    <source>
        <dbReference type="ARBA" id="ARBA00023136"/>
    </source>
</evidence>